<protein>
    <recommendedName>
        <fullName evidence="3">Phytanoyl-CoA dioxygenase</fullName>
    </recommendedName>
</protein>
<dbReference type="Proteomes" id="UP000652153">
    <property type="component" value="Unassembled WGS sequence"/>
</dbReference>
<evidence type="ECO:0000313" key="1">
    <source>
        <dbReference type="EMBL" id="GGH62533.1"/>
    </source>
</evidence>
<gene>
    <name evidence="1" type="ORF">GCM10008014_39070</name>
</gene>
<evidence type="ECO:0008006" key="3">
    <source>
        <dbReference type="Google" id="ProtNLM"/>
    </source>
</evidence>
<organism evidence="1 2">
    <name type="scientific">Paenibacillus silvae</name>
    <dbReference type="NCBI Taxonomy" id="1325358"/>
    <lineage>
        <taxon>Bacteria</taxon>
        <taxon>Bacillati</taxon>
        <taxon>Bacillota</taxon>
        <taxon>Bacilli</taxon>
        <taxon>Bacillales</taxon>
        <taxon>Paenibacillaceae</taxon>
        <taxon>Paenibacillus</taxon>
    </lineage>
</organism>
<dbReference type="EMBL" id="BMFU01000006">
    <property type="protein sequence ID" value="GGH62533.1"/>
    <property type="molecule type" value="Genomic_DNA"/>
</dbReference>
<reference evidence="2" key="1">
    <citation type="journal article" date="2019" name="Int. J. Syst. Evol. Microbiol.">
        <title>The Global Catalogue of Microorganisms (GCM) 10K type strain sequencing project: providing services to taxonomists for standard genome sequencing and annotation.</title>
        <authorList>
            <consortium name="The Broad Institute Genomics Platform"/>
            <consortium name="The Broad Institute Genome Sequencing Center for Infectious Disease"/>
            <person name="Wu L."/>
            <person name="Ma J."/>
        </authorList>
    </citation>
    <scope>NUCLEOTIDE SEQUENCE [LARGE SCALE GENOMIC DNA]</scope>
    <source>
        <strain evidence="2">CGMCC 1.12770</strain>
    </source>
</reference>
<comment type="caution">
    <text evidence="1">The sequence shown here is derived from an EMBL/GenBank/DDBJ whole genome shotgun (WGS) entry which is preliminary data.</text>
</comment>
<name>A0ABQ1ZH35_9BACL</name>
<keyword evidence="2" id="KW-1185">Reference proteome</keyword>
<dbReference type="SUPFAM" id="SSF51197">
    <property type="entry name" value="Clavaminate synthase-like"/>
    <property type="match status" value="1"/>
</dbReference>
<dbReference type="RefSeq" id="WP_188593523.1">
    <property type="nucleotide sequence ID" value="NZ_BMFU01000006.1"/>
</dbReference>
<dbReference type="InterPro" id="IPR008775">
    <property type="entry name" value="Phytyl_CoA_dOase-like"/>
</dbReference>
<evidence type="ECO:0000313" key="2">
    <source>
        <dbReference type="Proteomes" id="UP000652153"/>
    </source>
</evidence>
<dbReference type="Pfam" id="PF05721">
    <property type="entry name" value="PhyH"/>
    <property type="match status" value="1"/>
</dbReference>
<proteinExistence type="predicted"/>
<sequence>MKLNYYQKMDIFERGYVRIPGVVPKIMIEEALKAINHTMGKGNVSPDYTGSNYFDQLANSPVITDLLRKSPAWSLIESLIGEGNLADYYGSQIALRFPTYEELPVKYTPHMDGILKVNEGLVENFTLLAGVLLRDVPEENMGNFTVYPGSHQLYEKYFKEKGPDILFTDESFSRQHYSDHVSLPDPVQITGNAGDLIISHYQLIHEGGPNISDQIRYATYYRVYHKDFTEDNWRSALTNLWMYLPGMQDILDGK</sequence>
<accession>A0ABQ1ZH35</accession>
<dbReference type="Gene3D" id="2.60.120.620">
    <property type="entry name" value="q2cbj1_9rhob like domain"/>
    <property type="match status" value="1"/>
</dbReference>